<keyword evidence="3" id="KW-1015">Disulfide bond</keyword>
<keyword evidence="4" id="KW-0472">Membrane</keyword>
<accession>A0AA36DAM7</accession>
<evidence type="ECO:0000259" key="5">
    <source>
        <dbReference type="SMART" id="SM01088"/>
    </source>
</evidence>
<dbReference type="Pfam" id="PF01484">
    <property type="entry name" value="Col_cuticle_N"/>
    <property type="match status" value="2"/>
</dbReference>
<organism evidence="6 7">
    <name type="scientific">Mesorhabditis spiculigera</name>
    <dbReference type="NCBI Taxonomy" id="96644"/>
    <lineage>
        <taxon>Eukaryota</taxon>
        <taxon>Metazoa</taxon>
        <taxon>Ecdysozoa</taxon>
        <taxon>Nematoda</taxon>
        <taxon>Chromadorea</taxon>
        <taxon>Rhabditida</taxon>
        <taxon>Rhabditina</taxon>
        <taxon>Rhabditomorpha</taxon>
        <taxon>Rhabditoidea</taxon>
        <taxon>Rhabditidae</taxon>
        <taxon>Mesorhabditinae</taxon>
        <taxon>Mesorhabditis</taxon>
    </lineage>
</organism>
<reference evidence="6" key="1">
    <citation type="submission" date="2023-06" db="EMBL/GenBank/DDBJ databases">
        <authorList>
            <person name="Delattre M."/>
        </authorList>
    </citation>
    <scope>NUCLEOTIDE SEQUENCE</scope>
    <source>
        <strain evidence="6">AF72</strain>
    </source>
</reference>
<keyword evidence="4" id="KW-1133">Transmembrane helix</keyword>
<comment type="caution">
    <text evidence="6">The sequence shown here is derived from an EMBL/GenBank/DDBJ whole genome shotgun (WGS) entry which is preliminary data.</text>
</comment>
<feature type="domain" description="Nematode cuticle collagen N-terminal" evidence="5">
    <location>
        <begin position="61"/>
        <end position="107"/>
    </location>
</feature>
<feature type="transmembrane region" description="Helical" evidence="4">
    <location>
        <begin position="61"/>
        <end position="81"/>
    </location>
</feature>
<proteinExistence type="predicted"/>
<evidence type="ECO:0000313" key="7">
    <source>
        <dbReference type="Proteomes" id="UP001177023"/>
    </source>
</evidence>
<sequence length="162" mass="17497">MSWGRVAAVASIGLSSFSIAILLFTLPNLYMKISNIQFSVEEEMNSFKSAEHGIGMQSGHIAAYAAIGISSFTVFFLIMSVPQLISKINKIHLEVDAAGDSFKGQEYKIGAIQKKHFPVQIVRERRYVAAGQCQCNEFNNCPAGAPGQPGLPGSDACILLVE</sequence>
<feature type="non-terminal residue" evidence="6">
    <location>
        <position position="1"/>
    </location>
</feature>
<dbReference type="EMBL" id="CATQJA010002665">
    <property type="protein sequence ID" value="CAJ0583927.1"/>
    <property type="molecule type" value="Genomic_DNA"/>
</dbReference>
<evidence type="ECO:0000256" key="1">
    <source>
        <dbReference type="ARBA" id="ARBA00011518"/>
    </source>
</evidence>
<evidence type="ECO:0000256" key="4">
    <source>
        <dbReference type="SAM" id="Phobius"/>
    </source>
</evidence>
<feature type="domain" description="Nematode cuticle collagen N-terminal" evidence="5">
    <location>
        <begin position="6"/>
        <end position="56"/>
    </location>
</feature>
<name>A0AA36DAM7_9BILA</name>
<dbReference type="InterPro" id="IPR002486">
    <property type="entry name" value="Col_cuticle_N"/>
</dbReference>
<dbReference type="SMART" id="SM01088">
    <property type="entry name" value="Col_cuticle_N"/>
    <property type="match status" value="2"/>
</dbReference>
<gene>
    <name evidence="6" type="ORF">MSPICULIGERA_LOCUS21995</name>
</gene>
<dbReference type="GO" id="GO:0042302">
    <property type="term" value="F:structural constituent of cuticle"/>
    <property type="evidence" value="ECO:0007669"/>
    <property type="project" value="InterPro"/>
</dbReference>
<keyword evidence="7" id="KW-1185">Reference proteome</keyword>
<comment type="subunit">
    <text evidence="1">Collagen polypeptide chains are complexed within the cuticle by disulfide bonds and other types of covalent cross-links.</text>
</comment>
<evidence type="ECO:0000313" key="6">
    <source>
        <dbReference type="EMBL" id="CAJ0583927.1"/>
    </source>
</evidence>
<dbReference type="Proteomes" id="UP001177023">
    <property type="component" value="Unassembled WGS sequence"/>
</dbReference>
<keyword evidence="2" id="KW-0677">Repeat</keyword>
<protein>
    <recommendedName>
        <fullName evidence="5">Nematode cuticle collagen N-terminal domain-containing protein</fullName>
    </recommendedName>
</protein>
<feature type="transmembrane region" description="Helical" evidence="4">
    <location>
        <begin position="6"/>
        <end position="26"/>
    </location>
</feature>
<dbReference type="AlphaFoldDB" id="A0AA36DAM7"/>
<evidence type="ECO:0000256" key="2">
    <source>
        <dbReference type="ARBA" id="ARBA00022737"/>
    </source>
</evidence>
<evidence type="ECO:0000256" key="3">
    <source>
        <dbReference type="ARBA" id="ARBA00023157"/>
    </source>
</evidence>
<keyword evidence="4" id="KW-0812">Transmembrane</keyword>